<comment type="pathway">
    <text evidence="1">Organosulfur degradation.</text>
</comment>
<accession>A0ABX0XZZ0</accession>
<dbReference type="RefSeq" id="WP_167925701.1">
    <property type="nucleotide sequence ID" value="NZ_JAATVY010000008.1"/>
</dbReference>
<dbReference type="InterPro" id="IPR008826">
    <property type="entry name" value="Se-bd"/>
</dbReference>
<reference evidence="6 7" key="1">
    <citation type="submission" date="2020-03" db="EMBL/GenBank/DDBJ databases">
        <title>WGS of the type strain of Planosporangium spp.</title>
        <authorList>
            <person name="Thawai C."/>
        </authorList>
    </citation>
    <scope>NUCLEOTIDE SEQUENCE [LARGE SCALE GENOMIC DNA]</scope>
    <source>
        <strain evidence="6 7">TBRC 5610</strain>
    </source>
</reference>
<keyword evidence="7" id="KW-1185">Reference proteome</keyword>
<comment type="caution">
    <text evidence="6">The sequence shown here is derived from an EMBL/GenBank/DDBJ whole genome shotgun (WGS) entry which is preliminary data.</text>
</comment>
<proteinExistence type="inferred from homology"/>
<evidence type="ECO:0000256" key="5">
    <source>
        <dbReference type="ARBA" id="ARBA00047539"/>
    </source>
</evidence>
<name>A0ABX0XZZ0_9ACTN</name>
<evidence type="ECO:0000256" key="3">
    <source>
        <dbReference type="ARBA" id="ARBA00012510"/>
    </source>
</evidence>
<dbReference type="Gene3D" id="2.130.10.10">
    <property type="entry name" value="YVTN repeat-like/Quinoprotein amine dehydrogenase"/>
    <property type="match status" value="1"/>
</dbReference>
<evidence type="ECO:0000256" key="1">
    <source>
        <dbReference type="ARBA" id="ARBA00005177"/>
    </source>
</evidence>
<dbReference type="SUPFAM" id="SSF75011">
    <property type="entry name" value="3-carboxy-cis,cis-mucoante lactonizing enzyme"/>
    <property type="match status" value="1"/>
</dbReference>
<dbReference type="PANTHER" id="PTHR23300">
    <property type="entry name" value="METHANETHIOL OXIDASE"/>
    <property type="match status" value="1"/>
</dbReference>
<organism evidence="6 7">
    <name type="scientific">Planosporangium thailandense</name>
    <dbReference type="NCBI Taxonomy" id="765197"/>
    <lineage>
        <taxon>Bacteria</taxon>
        <taxon>Bacillati</taxon>
        <taxon>Actinomycetota</taxon>
        <taxon>Actinomycetes</taxon>
        <taxon>Micromonosporales</taxon>
        <taxon>Micromonosporaceae</taxon>
        <taxon>Planosporangium</taxon>
    </lineage>
</organism>
<dbReference type="Proteomes" id="UP000722989">
    <property type="component" value="Unassembled WGS sequence"/>
</dbReference>
<gene>
    <name evidence="6" type="ORF">HC031_13880</name>
</gene>
<protein>
    <recommendedName>
        <fullName evidence="4">Methanethiol oxidase</fullName>
        <ecNumber evidence="3">1.8.3.4</ecNumber>
    </recommendedName>
</protein>
<dbReference type="InterPro" id="IPR015943">
    <property type="entry name" value="WD40/YVTN_repeat-like_dom_sf"/>
</dbReference>
<evidence type="ECO:0000256" key="4">
    <source>
        <dbReference type="ARBA" id="ARBA00015601"/>
    </source>
</evidence>
<dbReference type="EC" id="1.8.3.4" evidence="3"/>
<dbReference type="EMBL" id="JAATVY010000008">
    <property type="protein sequence ID" value="NJC70797.1"/>
    <property type="molecule type" value="Genomic_DNA"/>
</dbReference>
<dbReference type="PANTHER" id="PTHR23300:SF0">
    <property type="entry name" value="METHANETHIOL OXIDASE"/>
    <property type="match status" value="1"/>
</dbReference>
<evidence type="ECO:0000256" key="2">
    <source>
        <dbReference type="ARBA" id="ARBA00005606"/>
    </source>
</evidence>
<evidence type="ECO:0000313" key="7">
    <source>
        <dbReference type="Proteomes" id="UP000722989"/>
    </source>
</evidence>
<comment type="catalytic activity">
    <reaction evidence="5">
        <text>methanethiol + O2 + H2O = hydrogen sulfide + formaldehyde + H2O2 + H(+)</text>
        <dbReference type="Rhea" id="RHEA:11812"/>
        <dbReference type="ChEBI" id="CHEBI:15377"/>
        <dbReference type="ChEBI" id="CHEBI:15378"/>
        <dbReference type="ChEBI" id="CHEBI:15379"/>
        <dbReference type="ChEBI" id="CHEBI:16007"/>
        <dbReference type="ChEBI" id="CHEBI:16240"/>
        <dbReference type="ChEBI" id="CHEBI:16842"/>
        <dbReference type="ChEBI" id="CHEBI:29919"/>
        <dbReference type="EC" id="1.8.3.4"/>
    </reaction>
</comment>
<sequence length="482" mass="53157">MALWKPDPSFYPSPRQAVSAPPEKLAYLAAFDRSAQQPDAIAVLDVDPDSGRYGQVVGWTDMPYVGDELHHFGWNACSSALCPYAPHPHVERRYLIVPGLRSSRLYVIDTKSDPRQPEIVKVLEPEELAKQAGYSRPHTIHCGPEGIYVSALGGADGNDGPGGIALLDHNTFEVLGRWELDRGPQYLAYDFWWHLGHDTLITSEWGTPSMVEDGLVGELLLGRKYGHALHFFDLRKRRHQQTVDLGDQYQMALELRPAHDPTKEYGFASVVVSVEDLSASIWLWHREGDRSGSHGAASRAGTVGQWAATKVIDIPAEPADPALLPPILQPFGAVPPLVTDIDLTVDDKTLYVSCWGTGELLQYDVSDPFKPVKTGSVRIGGIVGRVPHPAAPDQPLRGGPQMVELSRDGRRVYVTNSLYGSWDDQFYPEGVGAWAIKLDADPNGGMSLDERFFPNGDDFRGRRVHQVRLQGGDASSDSYCYP</sequence>
<dbReference type="Pfam" id="PF05694">
    <property type="entry name" value="SBP56"/>
    <property type="match status" value="1"/>
</dbReference>
<comment type="similarity">
    <text evidence="2">Belongs to the selenium-binding protein family.</text>
</comment>
<evidence type="ECO:0000313" key="6">
    <source>
        <dbReference type="EMBL" id="NJC70797.1"/>
    </source>
</evidence>